<dbReference type="InterPro" id="IPR011712">
    <property type="entry name" value="Sig_transdc_His_kin_sub3_dim/P"/>
</dbReference>
<dbReference type="Proteomes" id="UP000192900">
    <property type="component" value="Chromosome"/>
</dbReference>
<dbReference type="InterPro" id="IPR016380">
    <property type="entry name" value="Sig_transdc_His_kin_NarX/NarQ"/>
</dbReference>
<dbReference type="SMART" id="SM00387">
    <property type="entry name" value="HATPase_c"/>
    <property type="match status" value="1"/>
</dbReference>
<evidence type="ECO:0000256" key="5">
    <source>
        <dbReference type="ARBA" id="ARBA00022553"/>
    </source>
</evidence>
<dbReference type="Gene3D" id="1.20.120.960">
    <property type="entry name" value="Histidine kinase NarX, sensor domain"/>
    <property type="match status" value="1"/>
</dbReference>
<evidence type="ECO:0000256" key="7">
    <source>
        <dbReference type="ARBA" id="ARBA00022692"/>
    </source>
</evidence>
<sequence length="564" mass="63459">MLKRSVTSSIARALAGIVILSVLSTSLALLTLSGSLRDAEMINIAGSLRMQSYRLAWDLDRRSPELEAHLRYYQQSLNAPVLQHLNRFYVPQNVRNRYQQLQLSWPLLRADLTSSDPGRYSQHVVHYVSEIDRFVYDLQRYAERKMQLVALTSALGFIAIVALAFWTIRLTRRQVVKPLNQLVTASRYIQQGNFNYPTLDTTLVNELGLLANTFNRMSGELERHYSELENTVKTRTADLMAAHQTMTILYEASQALAVSSLGHPTIMQVMEIVFTRAGLNALTLDAGENWQIALGTPQPDKNWQRLTLQQENQPGGELRWQEGTRETSAPLMQSVGNLLSRAIWIHQAQKQQQQLLLMEERATIARELHDSLAQALSYLRIQLTLLKRNMNADQQPAQQIVSDVDQGLAEAYRQLRELLNTFRLSVDEACLPAALQAMLTPLKQQTSAEIDLHCSSGFDALTAQQQVHVLQIVREGVLNAIRHANARQIKVSCDTQENGEYQIVISDDGCGLSTVEEPAGHYGLTIMHERAQRLGGSLQLDTTPKQGTQLLLRFPSQTTETVAN</sequence>
<evidence type="ECO:0000256" key="15">
    <source>
        <dbReference type="SAM" id="Phobius"/>
    </source>
</evidence>
<dbReference type="InterPro" id="IPR003594">
    <property type="entry name" value="HATPase_dom"/>
</dbReference>
<reference evidence="18 19" key="1">
    <citation type="submission" date="2017-02" db="EMBL/GenBank/DDBJ databases">
        <title>Complete genome sequence of the drought resistance-promoting endophyte Pantoea alhagi LTYR-11Z.</title>
        <authorList>
            <person name="Zhang L."/>
        </authorList>
    </citation>
    <scope>NUCLEOTIDE SEQUENCE [LARGE SCALE GENOMIC DNA]</scope>
    <source>
        <strain evidence="18 19">LTYR-11Z</strain>
    </source>
</reference>
<keyword evidence="11 15" id="KW-1133">Transmembrane helix</keyword>
<keyword evidence="9 14" id="KW-0418">Kinase</keyword>
<dbReference type="InterPro" id="IPR029095">
    <property type="entry name" value="NarX-like_N"/>
</dbReference>
<dbReference type="InterPro" id="IPR005467">
    <property type="entry name" value="His_kinase_dom"/>
</dbReference>
<dbReference type="SUPFAM" id="SSF158472">
    <property type="entry name" value="HAMP domain-like"/>
    <property type="match status" value="1"/>
</dbReference>
<evidence type="ECO:0000259" key="17">
    <source>
        <dbReference type="PROSITE" id="PS50885"/>
    </source>
</evidence>
<evidence type="ECO:0000256" key="10">
    <source>
        <dbReference type="ARBA" id="ARBA00022840"/>
    </source>
</evidence>
<protein>
    <recommendedName>
        <fullName evidence="14">Sensor protein</fullName>
        <ecNumber evidence="14">2.7.13.3</ecNumber>
    </recommendedName>
</protein>
<dbReference type="InterPro" id="IPR050482">
    <property type="entry name" value="Sensor_HK_TwoCompSys"/>
</dbReference>
<keyword evidence="3 14" id="KW-1003">Cell membrane</keyword>
<feature type="domain" description="Histidine kinase" evidence="16">
    <location>
        <begin position="363"/>
        <end position="558"/>
    </location>
</feature>
<dbReference type="CDD" id="cd06225">
    <property type="entry name" value="HAMP"/>
    <property type="match status" value="1"/>
</dbReference>
<dbReference type="SMART" id="SM00304">
    <property type="entry name" value="HAMP"/>
    <property type="match status" value="1"/>
</dbReference>
<dbReference type="InterPro" id="IPR036890">
    <property type="entry name" value="HATPase_C_sf"/>
</dbReference>
<dbReference type="Gene3D" id="3.30.565.10">
    <property type="entry name" value="Histidine kinase-like ATPase, C-terminal domain"/>
    <property type="match status" value="1"/>
</dbReference>
<dbReference type="EMBL" id="CP019706">
    <property type="protein sequence ID" value="ARJ42831.1"/>
    <property type="molecule type" value="Genomic_DNA"/>
</dbReference>
<keyword evidence="7 15" id="KW-0812">Transmembrane</keyword>
<keyword evidence="8 14" id="KW-0547">Nucleotide-binding</keyword>
<dbReference type="RefSeq" id="WP_085070852.1">
    <property type="nucleotide sequence ID" value="NZ_CP019706.1"/>
</dbReference>
<keyword evidence="6 14" id="KW-0808">Transferase</keyword>
<evidence type="ECO:0000256" key="8">
    <source>
        <dbReference type="ARBA" id="ARBA00022741"/>
    </source>
</evidence>
<keyword evidence="13 14" id="KW-0472">Membrane</keyword>
<dbReference type="AlphaFoldDB" id="A0A1W6B6W9"/>
<keyword evidence="19" id="KW-1185">Reference proteome</keyword>
<dbReference type="OrthoDB" id="9811306at2"/>
<dbReference type="SUPFAM" id="SSF55874">
    <property type="entry name" value="ATPase domain of HSP90 chaperone/DNA topoisomerase II/histidine kinase"/>
    <property type="match status" value="1"/>
</dbReference>
<name>A0A1W6B6W9_9GAMM</name>
<dbReference type="InterPro" id="IPR042295">
    <property type="entry name" value="NarX-like_N_sf"/>
</dbReference>
<dbReference type="NCBIfam" id="NF008184">
    <property type="entry name" value="PRK10935.1"/>
    <property type="match status" value="1"/>
</dbReference>
<dbReference type="EC" id="2.7.13.3" evidence="14"/>
<dbReference type="Pfam" id="PF07730">
    <property type="entry name" value="HisKA_3"/>
    <property type="match status" value="1"/>
</dbReference>
<dbReference type="PROSITE" id="PS50885">
    <property type="entry name" value="HAMP"/>
    <property type="match status" value="1"/>
</dbReference>
<evidence type="ECO:0000256" key="4">
    <source>
        <dbReference type="ARBA" id="ARBA00022519"/>
    </source>
</evidence>
<evidence type="ECO:0000313" key="18">
    <source>
        <dbReference type="EMBL" id="ARJ42831.1"/>
    </source>
</evidence>
<dbReference type="Pfam" id="PF13675">
    <property type="entry name" value="PilJ"/>
    <property type="match status" value="1"/>
</dbReference>
<dbReference type="STRING" id="1891675.B1H58_12860"/>
<dbReference type="PROSITE" id="PS50109">
    <property type="entry name" value="HIS_KIN"/>
    <property type="match status" value="1"/>
</dbReference>
<evidence type="ECO:0000256" key="12">
    <source>
        <dbReference type="ARBA" id="ARBA00023012"/>
    </source>
</evidence>
<accession>A0A1W6B6W9</accession>
<dbReference type="CDD" id="cd22899">
    <property type="entry name" value="NarQ_sensor"/>
    <property type="match status" value="1"/>
</dbReference>
<dbReference type="PIRSF" id="PIRSF003167">
    <property type="entry name" value="STHK_NarX/NarQ"/>
    <property type="match status" value="1"/>
</dbReference>
<dbReference type="GO" id="GO:0005886">
    <property type="term" value="C:plasma membrane"/>
    <property type="evidence" value="ECO:0007669"/>
    <property type="project" value="UniProtKB-SubCell"/>
</dbReference>
<dbReference type="Gene3D" id="6.10.340.10">
    <property type="match status" value="1"/>
</dbReference>
<gene>
    <name evidence="18" type="ORF">B1H58_12860</name>
</gene>
<comment type="catalytic activity">
    <reaction evidence="1 14">
        <text>ATP + protein L-histidine = ADP + protein N-phospho-L-histidine.</text>
        <dbReference type="EC" id="2.7.13.3"/>
    </reaction>
</comment>
<feature type="domain" description="HAMP" evidence="17">
    <location>
        <begin position="173"/>
        <end position="226"/>
    </location>
</feature>
<organism evidence="18 19">
    <name type="scientific">Pantoea alhagi</name>
    <dbReference type="NCBI Taxonomy" id="1891675"/>
    <lineage>
        <taxon>Bacteria</taxon>
        <taxon>Pseudomonadati</taxon>
        <taxon>Pseudomonadota</taxon>
        <taxon>Gammaproteobacteria</taxon>
        <taxon>Enterobacterales</taxon>
        <taxon>Erwiniaceae</taxon>
        <taxon>Pantoea</taxon>
    </lineage>
</organism>
<keyword evidence="5" id="KW-0597">Phosphoprotein</keyword>
<proteinExistence type="predicted"/>
<dbReference type="PANTHER" id="PTHR24421:SF10">
    <property type="entry name" value="NITRATE_NITRITE SENSOR PROTEIN NARQ"/>
    <property type="match status" value="1"/>
</dbReference>
<dbReference type="Pfam" id="PF00672">
    <property type="entry name" value="HAMP"/>
    <property type="match status" value="1"/>
</dbReference>
<evidence type="ECO:0000256" key="9">
    <source>
        <dbReference type="ARBA" id="ARBA00022777"/>
    </source>
</evidence>
<feature type="transmembrane region" description="Helical" evidence="15">
    <location>
        <begin position="148"/>
        <end position="168"/>
    </location>
</feature>
<keyword evidence="4 14" id="KW-0997">Cell inner membrane</keyword>
<dbReference type="PANTHER" id="PTHR24421">
    <property type="entry name" value="NITRATE/NITRITE SENSOR PROTEIN NARX-RELATED"/>
    <property type="match status" value="1"/>
</dbReference>
<dbReference type="InterPro" id="IPR003660">
    <property type="entry name" value="HAMP_dom"/>
</dbReference>
<evidence type="ECO:0000256" key="6">
    <source>
        <dbReference type="ARBA" id="ARBA00022679"/>
    </source>
</evidence>
<evidence type="ECO:0000256" key="11">
    <source>
        <dbReference type="ARBA" id="ARBA00022989"/>
    </source>
</evidence>
<evidence type="ECO:0000256" key="3">
    <source>
        <dbReference type="ARBA" id="ARBA00022475"/>
    </source>
</evidence>
<dbReference type="KEGG" id="palh:B1H58_12860"/>
<feature type="transmembrane region" description="Helical" evidence="15">
    <location>
        <begin position="12"/>
        <end position="32"/>
    </location>
</feature>
<keyword evidence="10 14" id="KW-0067">ATP-binding</keyword>
<dbReference type="Pfam" id="PF02518">
    <property type="entry name" value="HATPase_c"/>
    <property type="match status" value="1"/>
</dbReference>
<keyword evidence="12 14" id="KW-0902">Two-component regulatory system</keyword>
<dbReference type="GO" id="GO:0000155">
    <property type="term" value="F:phosphorelay sensor kinase activity"/>
    <property type="evidence" value="ECO:0007669"/>
    <property type="project" value="UniProtKB-UniRule"/>
</dbReference>
<comment type="subcellular location">
    <subcellularLocation>
        <location evidence="2">Cell inner membrane</location>
        <topology evidence="2">Multi-pass membrane protein</topology>
    </subcellularLocation>
</comment>
<dbReference type="Gene3D" id="1.20.5.1930">
    <property type="match status" value="1"/>
</dbReference>
<evidence type="ECO:0000313" key="19">
    <source>
        <dbReference type="Proteomes" id="UP000192900"/>
    </source>
</evidence>
<evidence type="ECO:0000256" key="1">
    <source>
        <dbReference type="ARBA" id="ARBA00000085"/>
    </source>
</evidence>
<evidence type="ECO:0000259" key="16">
    <source>
        <dbReference type="PROSITE" id="PS50109"/>
    </source>
</evidence>
<dbReference type="GO" id="GO:0046983">
    <property type="term" value="F:protein dimerization activity"/>
    <property type="evidence" value="ECO:0007669"/>
    <property type="project" value="UniProtKB-UniRule"/>
</dbReference>
<evidence type="ECO:0000256" key="13">
    <source>
        <dbReference type="ARBA" id="ARBA00023136"/>
    </source>
</evidence>
<evidence type="ECO:0000256" key="14">
    <source>
        <dbReference type="PIRNR" id="PIRNR003167"/>
    </source>
</evidence>
<dbReference type="GO" id="GO:0005524">
    <property type="term" value="F:ATP binding"/>
    <property type="evidence" value="ECO:0007669"/>
    <property type="project" value="UniProtKB-UniRule"/>
</dbReference>
<dbReference type="CDD" id="cd16917">
    <property type="entry name" value="HATPase_UhpB-NarQ-NarX-like"/>
    <property type="match status" value="1"/>
</dbReference>
<evidence type="ECO:0000256" key="2">
    <source>
        <dbReference type="ARBA" id="ARBA00004429"/>
    </source>
</evidence>